<evidence type="ECO:0000313" key="2">
    <source>
        <dbReference type="Proteomes" id="UP000290637"/>
    </source>
</evidence>
<dbReference type="KEGG" id="plue:EWM63_30880"/>
<reference evidence="1 2" key="1">
    <citation type="submission" date="2019-02" db="EMBL/GenBank/DDBJ databases">
        <title>Draft Genome Sequences of Six Type Strains of the Genus Massilia.</title>
        <authorList>
            <person name="Miess H."/>
            <person name="Frediansyhah A."/>
            <person name="Gross H."/>
        </authorList>
    </citation>
    <scope>NUCLEOTIDE SEQUENCE [LARGE SCALE GENOMIC DNA]</scope>
    <source>
        <strain evidence="1 2">DSM 17473</strain>
    </source>
</reference>
<sequence length="75" mass="8324">MTDPIEHRVTRLEFRVDAHDTDLTTIKEDSKSMSETLKSMKDNLLQIKWIAAGAAGAFVVQQVGVVEVARKLLGL</sequence>
<dbReference type="Proteomes" id="UP000290637">
    <property type="component" value="Chromosome"/>
</dbReference>
<dbReference type="EMBL" id="CP035913">
    <property type="protein sequence ID" value="QBE66831.1"/>
    <property type="molecule type" value="Genomic_DNA"/>
</dbReference>
<gene>
    <name evidence="1" type="ORF">EWM63_30880</name>
</gene>
<proteinExistence type="predicted"/>
<dbReference type="AlphaFoldDB" id="A0A4P6L5A6"/>
<dbReference type="RefSeq" id="WP_130189938.1">
    <property type="nucleotide sequence ID" value="NZ_CP035913.1"/>
</dbReference>
<organism evidence="1 2">
    <name type="scientific">Pseudoduganella lutea</name>
    <dbReference type="NCBI Taxonomy" id="321985"/>
    <lineage>
        <taxon>Bacteria</taxon>
        <taxon>Pseudomonadati</taxon>
        <taxon>Pseudomonadota</taxon>
        <taxon>Betaproteobacteria</taxon>
        <taxon>Burkholderiales</taxon>
        <taxon>Oxalobacteraceae</taxon>
        <taxon>Telluria group</taxon>
        <taxon>Pseudoduganella</taxon>
    </lineage>
</organism>
<protein>
    <submittedName>
        <fullName evidence="1">Uncharacterized protein</fullName>
    </submittedName>
</protein>
<accession>A0A4P6L5A6</accession>
<keyword evidence="2" id="KW-1185">Reference proteome</keyword>
<name>A0A4P6L5A6_9BURK</name>
<evidence type="ECO:0000313" key="1">
    <source>
        <dbReference type="EMBL" id="QBE66831.1"/>
    </source>
</evidence>